<name>A0A834P2Q0_VESPE</name>
<sequence length="69" mass="7858">MGRMLLIMQRTSEHSVQIKKRIILFIILGQNAHPASINEDFKQYIQKDVDLPVVVVHPSNDEHPLNSGP</sequence>
<dbReference type="AlphaFoldDB" id="A0A834P2Q0"/>
<keyword evidence="2" id="KW-1185">Reference proteome</keyword>
<evidence type="ECO:0000313" key="2">
    <source>
        <dbReference type="Proteomes" id="UP000600918"/>
    </source>
</evidence>
<organism evidence="1 2">
    <name type="scientific">Vespula pensylvanica</name>
    <name type="common">Western yellow jacket</name>
    <name type="synonym">Wasp</name>
    <dbReference type="NCBI Taxonomy" id="30213"/>
    <lineage>
        <taxon>Eukaryota</taxon>
        <taxon>Metazoa</taxon>
        <taxon>Ecdysozoa</taxon>
        <taxon>Arthropoda</taxon>
        <taxon>Hexapoda</taxon>
        <taxon>Insecta</taxon>
        <taxon>Pterygota</taxon>
        <taxon>Neoptera</taxon>
        <taxon>Endopterygota</taxon>
        <taxon>Hymenoptera</taxon>
        <taxon>Apocrita</taxon>
        <taxon>Aculeata</taxon>
        <taxon>Vespoidea</taxon>
        <taxon>Vespidae</taxon>
        <taxon>Vespinae</taxon>
        <taxon>Vespula</taxon>
    </lineage>
</organism>
<comment type="caution">
    <text evidence="1">The sequence shown here is derived from an EMBL/GenBank/DDBJ whole genome shotgun (WGS) entry which is preliminary data.</text>
</comment>
<proteinExistence type="predicted"/>
<dbReference type="Proteomes" id="UP000600918">
    <property type="component" value="Unassembled WGS sequence"/>
</dbReference>
<accession>A0A834P2Q0</accession>
<reference evidence="1" key="1">
    <citation type="journal article" date="2020" name="G3 (Bethesda)">
        <title>High-Quality Assemblies for Three Invasive Social Wasps from the &lt;i&gt;Vespula&lt;/i&gt; Genus.</title>
        <authorList>
            <person name="Harrop T.W.R."/>
            <person name="Guhlin J."/>
            <person name="McLaughlin G.M."/>
            <person name="Permina E."/>
            <person name="Stockwell P."/>
            <person name="Gilligan J."/>
            <person name="Le Lec M.F."/>
            <person name="Gruber M.A.M."/>
            <person name="Quinn O."/>
            <person name="Lovegrove M."/>
            <person name="Duncan E.J."/>
            <person name="Remnant E.J."/>
            <person name="Van Eeckhoven J."/>
            <person name="Graham B."/>
            <person name="Knapp R.A."/>
            <person name="Langford K.W."/>
            <person name="Kronenberg Z."/>
            <person name="Press M.O."/>
            <person name="Eacker S.M."/>
            <person name="Wilson-Rankin E.E."/>
            <person name="Purcell J."/>
            <person name="Lester P.J."/>
            <person name="Dearden P.K."/>
        </authorList>
    </citation>
    <scope>NUCLEOTIDE SEQUENCE</scope>
    <source>
        <strain evidence="1">Volc-1</strain>
    </source>
</reference>
<evidence type="ECO:0000313" key="1">
    <source>
        <dbReference type="EMBL" id="KAF7425602.1"/>
    </source>
</evidence>
<dbReference type="EMBL" id="JACSDY010000006">
    <property type="protein sequence ID" value="KAF7425602.1"/>
    <property type="molecule type" value="Genomic_DNA"/>
</dbReference>
<protein>
    <submittedName>
        <fullName evidence="1">Uncharacterized protein</fullName>
    </submittedName>
</protein>
<gene>
    <name evidence="1" type="ORF">H0235_008040</name>
</gene>